<evidence type="ECO:0000256" key="6">
    <source>
        <dbReference type="ARBA" id="ARBA00023136"/>
    </source>
</evidence>
<evidence type="ECO:0000313" key="10">
    <source>
        <dbReference type="EMBL" id="PIS07182.1"/>
    </source>
</evidence>
<sequence length="248" mass="26534">MIYLFWIVLGLLLGSFAGVVSGRFKNGGLRAGLTGRSRCDHCTHTLTPLDLIPLISYIVLRGKCRKCKKKIGVSHIVFEGISACATLGVGLYFGFHPITVVTIVIITGLLIVAGIDWYTQQISELLIIIIGFFVLMSAFASRDITAHLIGALIGGGVPAFLVSISKGRWMGAGDIELGAVLGLWVGSPAIWVGLWLAFVIGALYGVGLMVQKKATMRSAVAFGPFLIVGAYVSFLYGNTMIQWLLGGR</sequence>
<evidence type="ECO:0000259" key="9">
    <source>
        <dbReference type="Pfam" id="PF06750"/>
    </source>
</evidence>
<evidence type="ECO:0000256" key="7">
    <source>
        <dbReference type="SAM" id="Phobius"/>
    </source>
</evidence>
<dbReference type="Pfam" id="PF01478">
    <property type="entry name" value="Peptidase_A24"/>
    <property type="match status" value="1"/>
</dbReference>
<comment type="caution">
    <text evidence="10">The sequence shown here is derived from an EMBL/GenBank/DDBJ whole genome shotgun (WGS) entry which is preliminary data.</text>
</comment>
<feature type="transmembrane region" description="Helical" evidence="7">
    <location>
        <begin position="125"/>
        <end position="141"/>
    </location>
</feature>
<dbReference type="Pfam" id="PF06750">
    <property type="entry name" value="A24_N_bact"/>
    <property type="match status" value="1"/>
</dbReference>
<dbReference type="Gene3D" id="1.20.120.1220">
    <property type="match status" value="1"/>
</dbReference>
<accession>A0A2M6R9F7</accession>
<comment type="subcellular location">
    <subcellularLocation>
        <location evidence="1">Cell membrane</location>
        <topology evidence="1">Multi-pass membrane protein</topology>
    </subcellularLocation>
</comment>
<dbReference type="PANTHER" id="PTHR30487:SF0">
    <property type="entry name" value="PREPILIN LEADER PEPTIDASE_N-METHYLTRANSFERASE-RELATED"/>
    <property type="match status" value="1"/>
</dbReference>
<dbReference type="GO" id="GO:0004190">
    <property type="term" value="F:aspartic-type endopeptidase activity"/>
    <property type="evidence" value="ECO:0007669"/>
    <property type="project" value="InterPro"/>
</dbReference>
<feature type="transmembrane region" description="Helical" evidence="7">
    <location>
        <begin position="72"/>
        <end position="92"/>
    </location>
</feature>
<dbReference type="PANTHER" id="PTHR30487">
    <property type="entry name" value="TYPE 4 PREPILIN-LIKE PROTEINS LEADER PEPTIDE-PROCESSING ENZYME"/>
    <property type="match status" value="1"/>
</dbReference>
<evidence type="ECO:0000256" key="4">
    <source>
        <dbReference type="ARBA" id="ARBA00022692"/>
    </source>
</evidence>
<dbReference type="InterPro" id="IPR000045">
    <property type="entry name" value="Prepilin_IV_endopep_pep"/>
</dbReference>
<dbReference type="GO" id="GO:0005886">
    <property type="term" value="C:plasma membrane"/>
    <property type="evidence" value="ECO:0007669"/>
    <property type="project" value="UniProtKB-SubCell"/>
</dbReference>
<feature type="transmembrane region" description="Helical" evidence="7">
    <location>
        <begin position="147"/>
        <end position="165"/>
    </location>
</feature>
<feature type="transmembrane region" description="Helical" evidence="7">
    <location>
        <begin position="98"/>
        <end position="118"/>
    </location>
</feature>
<feature type="domain" description="Prepilin peptidase A24 N-terminal" evidence="9">
    <location>
        <begin position="8"/>
        <end position="89"/>
    </location>
</feature>
<keyword evidence="6 7" id="KW-0472">Membrane</keyword>
<dbReference type="EMBL" id="PEZX01000012">
    <property type="protein sequence ID" value="PIS07182.1"/>
    <property type="molecule type" value="Genomic_DNA"/>
</dbReference>
<evidence type="ECO:0000256" key="1">
    <source>
        <dbReference type="ARBA" id="ARBA00004651"/>
    </source>
</evidence>
<reference evidence="11" key="1">
    <citation type="submission" date="2017-09" db="EMBL/GenBank/DDBJ databases">
        <title>Depth-based differentiation of microbial function through sediment-hosted aquifers and enrichment of novel symbionts in the deep terrestrial subsurface.</title>
        <authorList>
            <person name="Probst A.J."/>
            <person name="Ladd B."/>
            <person name="Jarett J.K."/>
            <person name="Geller-Mcgrath D.E."/>
            <person name="Sieber C.M.K."/>
            <person name="Emerson J.B."/>
            <person name="Anantharaman K."/>
            <person name="Thomas B.C."/>
            <person name="Malmstrom R."/>
            <person name="Stieglmeier M."/>
            <person name="Klingl A."/>
            <person name="Woyke T."/>
            <person name="Ryan C.M."/>
            <person name="Banfield J.F."/>
        </authorList>
    </citation>
    <scope>NUCLEOTIDE SEQUENCE [LARGE SCALE GENOMIC DNA]</scope>
</reference>
<proteinExistence type="inferred from homology"/>
<dbReference type="Proteomes" id="UP000231162">
    <property type="component" value="Unassembled WGS sequence"/>
</dbReference>
<evidence type="ECO:0000313" key="11">
    <source>
        <dbReference type="Proteomes" id="UP000231162"/>
    </source>
</evidence>
<dbReference type="GO" id="GO:0006465">
    <property type="term" value="P:signal peptide processing"/>
    <property type="evidence" value="ECO:0007669"/>
    <property type="project" value="TreeGrafter"/>
</dbReference>
<name>A0A2M6R9F7_9BACT</name>
<evidence type="ECO:0000256" key="3">
    <source>
        <dbReference type="ARBA" id="ARBA00022475"/>
    </source>
</evidence>
<evidence type="ECO:0000259" key="8">
    <source>
        <dbReference type="Pfam" id="PF01478"/>
    </source>
</evidence>
<evidence type="ECO:0000256" key="2">
    <source>
        <dbReference type="ARBA" id="ARBA00005801"/>
    </source>
</evidence>
<keyword evidence="5 7" id="KW-1133">Transmembrane helix</keyword>
<dbReference type="InterPro" id="IPR010627">
    <property type="entry name" value="Prepilin_pept_A24_N"/>
</dbReference>
<feature type="domain" description="Prepilin type IV endopeptidase peptidase" evidence="8">
    <location>
        <begin position="103"/>
        <end position="206"/>
    </location>
</feature>
<feature type="transmembrane region" description="Helical" evidence="7">
    <location>
        <begin position="177"/>
        <end position="204"/>
    </location>
</feature>
<keyword evidence="3" id="KW-1003">Cell membrane</keyword>
<dbReference type="InterPro" id="IPR050882">
    <property type="entry name" value="Prepilin_peptidase/N-MTase"/>
</dbReference>
<evidence type="ECO:0008006" key="12">
    <source>
        <dbReference type="Google" id="ProtNLM"/>
    </source>
</evidence>
<keyword evidence="4 7" id="KW-0812">Transmembrane</keyword>
<organism evidence="10 11">
    <name type="scientific">Candidatus Berkelbacteria bacterium CG10_big_fil_rev_8_21_14_0_10_43_14</name>
    <dbReference type="NCBI Taxonomy" id="1974515"/>
    <lineage>
        <taxon>Bacteria</taxon>
        <taxon>Candidatus Berkelbacteria</taxon>
    </lineage>
</organism>
<gene>
    <name evidence="10" type="ORF">COT79_00605</name>
</gene>
<evidence type="ECO:0000256" key="5">
    <source>
        <dbReference type="ARBA" id="ARBA00022989"/>
    </source>
</evidence>
<dbReference type="AlphaFoldDB" id="A0A2M6R9F7"/>
<protein>
    <recommendedName>
        <fullName evidence="12">Prepilin peptidase</fullName>
    </recommendedName>
</protein>
<comment type="similarity">
    <text evidence="2">Belongs to the peptidase A24 family.</text>
</comment>
<feature type="transmembrane region" description="Helical" evidence="7">
    <location>
        <begin position="224"/>
        <end position="245"/>
    </location>
</feature>